<organism evidence="1 2">
    <name type="scientific">Nakamurella endophytica</name>
    <dbReference type="NCBI Taxonomy" id="1748367"/>
    <lineage>
        <taxon>Bacteria</taxon>
        <taxon>Bacillati</taxon>
        <taxon>Actinomycetota</taxon>
        <taxon>Actinomycetes</taxon>
        <taxon>Nakamurellales</taxon>
        <taxon>Nakamurellaceae</taxon>
        <taxon>Nakamurella</taxon>
    </lineage>
</organism>
<dbReference type="Proteomes" id="UP000655208">
    <property type="component" value="Unassembled WGS sequence"/>
</dbReference>
<dbReference type="EMBL" id="BMNA01000002">
    <property type="protein sequence ID" value="GGL95567.1"/>
    <property type="molecule type" value="Genomic_DNA"/>
</dbReference>
<evidence type="ECO:0000313" key="1">
    <source>
        <dbReference type="EMBL" id="GGL95567.1"/>
    </source>
</evidence>
<name>A0A917STW2_9ACTN</name>
<proteinExistence type="predicted"/>
<reference evidence="1" key="2">
    <citation type="submission" date="2020-09" db="EMBL/GenBank/DDBJ databases">
        <authorList>
            <person name="Sun Q."/>
            <person name="Zhou Y."/>
        </authorList>
    </citation>
    <scope>NUCLEOTIDE SEQUENCE</scope>
    <source>
        <strain evidence="1">CGMCC 4.7308</strain>
    </source>
</reference>
<comment type="caution">
    <text evidence="1">The sequence shown here is derived from an EMBL/GenBank/DDBJ whole genome shotgun (WGS) entry which is preliminary data.</text>
</comment>
<gene>
    <name evidence="1" type="ORF">GCM10011594_14010</name>
</gene>
<dbReference type="RefSeq" id="WP_188940738.1">
    <property type="nucleotide sequence ID" value="NZ_BMNA01000002.1"/>
</dbReference>
<keyword evidence="2" id="KW-1185">Reference proteome</keyword>
<accession>A0A917STW2</accession>
<sequence>MAVAVAVRVPSAAGSEDTALDLVSCDRTGCGQVFRATEGWLGSCPSCGALTDEHDAGLHRRPVADCPLCR</sequence>
<reference evidence="1" key="1">
    <citation type="journal article" date="2014" name="Int. J. Syst. Evol. Microbiol.">
        <title>Complete genome sequence of Corynebacterium casei LMG S-19264T (=DSM 44701T), isolated from a smear-ripened cheese.</title>
        <authorList>
            <consortium name="US DOE Joint Genome Institute (JGI-PGF)"/>
            <person name="Walter F."/>
            <person name="Albersmeier A."/>
            <person name="Kalinowski J."/>
            <person name="Ruckert C."/>
        </authorList>
    </citation>
    <scope>NUCLEOTIDE SEQUENCE</scope>
    <source>
        <strain evidence="1">CGMCC 4.7308</strain>
    </source>
</reference>
<dbReference type="AlphaFoldDB" id="A0A917STW2"/>
<protein>
    <submittedName>
        <fullName evidence="1">Uncharacterized protein</fullName>
    </submittedName>
</protein>
<evidence type="ECO:0000313" key="2">
    <source>
        <dbReference type="Proteomes" id="UP000655208"/>
    </source>
</evidence>